<dbReference type="SUPFAM" id="SSF48452">
    <property type="entry name" value="TPR-like"/>
    <property type="match status" value="3"/>
</dbReference>
<organism evidence="4 5">
    <name type="scientific">Micromonospora robiginosa</name>
    <dbReference type="NCBI Taxonomy" id="2749844"/>
    <lineage>
        <taxon>Bacteria</taxon>
        <taxon>Bacillati</taxon>
        <taxon>Actinomycetota</taxon>
        <taxon>Actinomycetes</taxon>
        <taxon>Micromonosporales</taxon>
        <taxon>Micromonosporaceae</taxon>
        <taxon>Micromonospora</taxon>
    </lineage>
</organism>
<protein>
    <submittedName>
        <fullName evidence="4">FxSxx-COOH system tetratricopeptide repeat protein</fullName>
    </submittedName>
</protein>
<dbReference type="NCBIfam" id="NF041121">
    <property type="entry name" value="SAV_2336_NTERM"/>
    <property type="match status" value="1"/>
</dbReference>
<reference evidence="5" key="1">
    <citation type="submission" date="2020-07" db="EMBL/GenBank/DDBJ databases">
        <title>A new Micromonospora strain with potent antibiotic activity isolated from the microbiome of a mid-Atlantic deep-sea sponge.</title>
        <authorList>
            <person name="Back C.R."/>
            <person name="Stennett H.L."/>
            <person name="Williams S.E."/>
            <person name="Wang L."/>
            <person name="Ojeda Gomez J."/>
            <person name="Abdulle O.M."/>
            <person name="Duffy T."/>
            <person name="Hendry K.R."/>
            <person name="Powell D."/>
            <person name="Stach J.E."/>
            <person name="Essex-Lopresti A.E."/>
            <person name="Willis C.L."/>
            <person name="Curnow P."/>
            <person name="Race P.R."/>
        </authorList>
    </citation>
    <scope>NUCLEOTIDE SEQUENCE [LARGE SCALE GENOMIC DNA]</scope>
    <source>
        <strain evidence="5">28ISP2-46</strain>
    </source>
</reference>
<proteinExistence type="predicted"/>
<evidence type="ECO:0000259" key="3">
    <source>
        <dbReference type="Pfam" id="PF25000"/>
    </source>
</evidence>
<dbReference type="InterPro" id="IPR027417">
    <property type="entry name" value="P-loop_NTPase"/>
</dbReference>
<feature type="compositionally biased region" description="Low complexity" evidence="1">
    <location>
        <begin position="334"/>
        <end position="350"/>
    </location>
</feature>
<evidence type="ECO:0000259" key="2">
    <source>
        <dbReference type="Pfam" id="PF00931"/>
    </source>
</evidence>
<evidence type="ECO:0000313" key="4">
    <source>
        <dbReference type="EMBL" id="QLQ35804.2"/>
    </source>
</evidence>
<feature type="region of interest" description="Disordered" evidence="1">
    <location>
        <begin position="766"/>
        <end position="797"/>
    </location>
</feature>
<evidence type="ECO:0000313" key="5">
    <source>
        <dbReference type="Proteomes" id="UP000510844"/>
    </source>
</evidence>
<dbReference type="NCBIfam" id="NF040586">
    <property type="entry name" value="FxSxx_TPR"/>
    <property type="match status" value="1"/>
</dbReference>
<gene>
    <name evidence="4" type="primary">fxsT</name>
    <name evidence="4" type="ORF">H1D33_20920</name>
</gene>
<dbReference type="GO" id="GO:0043531">
    <property type="term" value="F:ADP binding"/>
    <property type="evidence" value="ECO:0007669"/>
    <property type="project" value="InterPro"/>
</dbReference>
<dbReference type="Gene3D" id="1.25.40.10">
    <property type="entry name" value="Tetratricopeptide repeat domain"/>
    <property type="match status" value="2"/>
</dbReference>
<feature type="compositionally biased region" description="Basic residues" evidence="1">
    <location>
        <begin position="109"/>
        <end position="118"/>
    </location>
</feature>
<feature type="compositionally biased region" description="Low complexity" evidence="1">
    <location>
        <begin position="282"/>
        <end position="292"/>
    </location>
</feature>
<reference evidence="4 5" key="2">
    <citation type="journal article" date="2021" name="Mar. Drugs">
        <title>A New Micromonospora Strain with Antibiotic Activity Isolated from the Microbiome of a Mid-Atlantic Deep-Sea Sponge.</title>
        <authorList>
            <person name="Back C.R."/>
            <person name="Stennett H.L."/>
            <person name="Williams S.E."/>
            <person name="Wang L."/>
            <person name="Ojeda Gomez J."/>
            <person name="Abdulle O.M."/>
            <person name="Duffy T."/>
            <person name="Neal C."/>
            <person name="Mantell J."/>
            <person name="Jepson M.A."/>
            <person name="Hendry K.R."/>
            <person name="Powell D."/>
            <person name="Stach J.E.M."/>
            <person name="Essex-Lopresti A.E."/>
            <person name="Willis C.L."/>
            <person name="Curnow P."/>
            <person name="Race P.R."/>
        </authorList>
    </citation>
    <scope>NUCLEOTIDE SEQUENCE [LARGE SCALE GENOMIC DNA]</scope>
    <source>
        <strain evidence="4 5">28ISP2-46</strain>
    </source>
</reference>
<dbReference type="InterPro" id="IPR002182">
    <property type="entry name" value="NB-ARC"/>
</dbReference>
<accession>A0A7L6B1N9</accession>
<feature type="compositionally biased region" description="Basic residues" evidence="1">
    <location>
        <begin position="300"/>
        <end position="312"/>
    </location>
</feature>
<feature type="compositionally biased region" description="Basic and acidic residues" evidence="1">
    <location>
        <begin position="253"/>
        <end position="265"/>
    </location>
</feature>
<feature type="compositionally biased region" description="Low complexity" evidence="1">
    <location>
        <begin position="1"/>
        <end position="27"/>
    </location>
</feature>
<dbReference type="InterPro" id="IPR056681">
    <property type="entry name" value="DUF7779"/>
</dbReference>
<sequence>MAGLPGHRGAARPGRAGPPLAGAAALARLRRRAGRAAGGHRRPGPGAPARRGDGRPAPRPPRGGRGQRRAAAAPPAPGHRSRRVRPVQPGLPDRPGTRPGPGAALAGVHPRHRARRPLPARPARAGPRRPQPGPRDRRRAGRASQPRAAGHRAAALPHTPGAAGRRVGPERHRPAPATAHRLRRRRVRDPRAGPGGGAQPGGHRAHRGPGRPGHGTRRAGALPRVPAGGDDLHRGPGVPAGVPASLPAVADGRPGRDHPAADGRRALRRAARGRRRAGRGVPGAPARPRGAHPGPPARRGPARRRRRRRRRGLGPARRGAVARRADGGPGMTRPARLPAGPADPGAATAGEESLADVLRPFRRLVSPRELFVYDQEATAAQAEAGLARPVLRRAARARWDVVLVVDEHPSMTVWSARVRTFTTLLRRHMAFHDVQVCHLATGGTRPEEVLLRRGRRGPAVPAASGLPAVRRHRIVLVLSDGAAPAWRSGAALPHLHAWARRQPVAVVHLLPQQMWHRGGFAAQRLGLRAPRAGAPNSRLWWRQPDPLRAWTDAGRPADPDAVPVPVVELRPRWLAAWVDLVAGRHPRWVDLPAVLAYARPPRPPDRRPPPRWDPAAAVREFVSWASPTALRLATGLAAAPLDPAAVAAVRDEVVPEAGDVHLAEVLTGPLVEPGPSRLGVDFRPGVREELLAIGRRAETVRILRALAARLGPDRPELAAWGPVLSDPDGVPLDLPGPAADARVEMAVLRALSGRYLGRARRLRTALEQDTPDERDVRDTPASRGTNVIMGGGEEADVPHRSVPAEGAGLSTTPVDASTPGRTPAVWGNVPPRNPNFTGRADLLTLLHRQIQGGTTAVLPHALHGMGGVGKSHLAVEYVYQHQGEYDLIWWIPAERATQIGASLVELAHRMNLTAGPDVGSARLAVQEALRLGRPYPRWLLIFDNAESPEVLLPYLPTGGSGSIMITSRNPQWATMARTLEVNVFTRAESVELLRRRGPELTDEQADRLADALGDLPLALEQAAAWRAETGMPAEEYLRLFEEKRVELLEQAPPMDYQLPVAAAWNVSLDRLVVANPAAFRLLQVCSFLAPEPIPRTLFSGAQNADIHPELNGALRDPMRLGRAIRDINRYALARVIHRTNSIQMHRLIQAVLLDRMNAGERDAMRASAHRLLATGDRNDPDTPANWPSYADLYPHVLVSGAVESAQGWVHQLIYNEARYLYWWGDMEASLELSRHAYDTWRQRLGETDATTLRIGQWLGFMLYRLGRHSEARELNSRILRAHESASDEDTEELLSARGAVAADLRVAGDFAQALEIDEDVYRRHVVLLGEDDPSTLNAAHNLAVSLRLTGDMRRAFAVDRSTYAHRVLLFGEDHAQTLESHLNLIIDRRELGEYLPARAEMQNVVDRLPLVWGSAQTQTLLARRRLASAVRKAGDHVTARDLSQEVRDGFAARYGAGHPDTLLAAFGLAVDLRATGDLDSAARLSEEITESYHRLFGDEHPYTVAARANAAIVHRLRGDAALARSVNEAGLTVLARRLGPDHPLVLAASINLGNDLYVLGEHRAAYELDRATVDRAREVFGPEHPTTLIALGNLAMDLIALERVAEGRALLDEIGPTFHRTLGDAHPATRAGLDPAVRGDCDLDPMPL</sequence>
<dbReference type="PANTHER" id="PTHR46082:SF6">
    <property type="entry name" value="AAA+ ATPASE DOMAIN-CONTAINING PROTEIN-RELATED"/>
    <property type="match status" value="1"/>
</dbReference>
<dbReference type="Pfam" id="PF25000">
    <property type="entry name" value="DUF7779"/>
    <property type="match status" value="1"/>
</dbReference>
<keyword evidence="5" id="KW-1185">Reference proteome</keyword>
<dbReference type="InterPro" id="IPR053137">
    <property type="entry name" value="NLR-like"/>
</dbReference>
<evidence type="ECO:0000256" key="1">
    <source>
        <dbReference type="SAM" id="MobiDB-lite"/>
    </source>
</evidence>
<dbReference type="Pfam" id="PF00931">
    <property type="entry name" value="NB-ARC"/>
    <property type="match status" value="1"/>
</dbReference>
<name>A0A7L6B1N9_9ACTN</name>
<dbReference type="InterPro" id="IPR047738">
    <property type="entry name" value="SAV_2336-like_N"/>
</dbReference>
<dbReference type="KEGG" id="mfeu:H1D33_20920"/>
<dbReference type="Proteomes" id="UP000510844">
    <property type="component" value="Chromosome"/>
</dbReference>
<feature type="compositionally biased region" description="Basic residues" evidence="1">
    <location>
        <begin position="266"/>
        <end position="278"/>
    </location>
</feature>
<feature type="region of interest" description="Disordered" evidence="1">
    <location>
        <begin position="1"/>
        <end position="351"/>
    </location>
</feature>
<feature type="compositionally biased region" description="Basic and acidic residues" evidence="1">
    <location>
        <begin position="771"/>
        <end position="780"/>
    </location>
</feature>
<dbReference type="EMBL" id="CP059322">
    <property type="protein sequence ID" value="QLQ35804.2"/>
    <property type="molecule type" value="Genomic_DNA"/>
</dbReference>
<feature type="compositionally biased region" description="Basic residues" evidence="1">
    <location>
        <begin position="28"/>
        <end position="43"/>
    </location>
</feature>
<dbReference type="SUPFAM" id="SSF52540">
    <property type="entry name" value="P-loop containing nucleoside triphosphate hydrolases"/>
    <property type="match status" value="1"/>
</dbReference>
<dbReference type="InterPro" id="IPR011990">
    <property type="entry name" value="TPR-like_helical_dom_sf"/>
</dbReference>
<dbReference type="PANTHER" id="PTHR46082">
    <property type="entry name" value="ATP/GTP-BINDING PROTEIN-RELATED"/>
    <property type="match status" value="1"/>
</dbReference>
<feature type="domain" description="NB-ARC" evidence="2">
    <location>
        <begin position="861"/>
        <end position="996"/>
    </location>
</feature>
<feature type="compositionally biased region" description="Basic residues" evidence="1">
    <location>
        <begin position="203"/>
        <end position="217"/>
    </location>
</feature>
<feature type="region of interest" description="Disordered" evidence="1">
    <location>
        <begin position="809"/>
        <end position="833"/>
    </location>
</feature>
<dbReference type="Pfam" id="PF13424">
    <property type="entry name" value="TPR_12"/>
    <property type="match status" value="3"/>
</dbReference>
<feature type="domain" description="DUF7779" evidence="3">
    <location>
        <begin position="1075"/>
        <end position="1160"/>
    </location>
</feature>
<dbReference type="Gene3D" id="3.40.50.300">
    <property type="entry name" value="P-loop containing nucleotide triphosphate hydrolases"/>
    <property type="match status" value="1"/>
</dbReference>